<evidence type="ECO:0000256" key="10">
    <source>
        <dbReference type="ARBA" id="ARBA00022827"/>
    </source>
</evidence>
<dbReference type="GO" id="GO:0003919">
    <property type="term" value="F:FMN adenylyltransferase activity"/>
    <property type="evidence" value="ECO:0007669"/>
    <property type="project" value="UniProtKB-EC"/>
</dbReference>
<dbReference type="EMBL" id="JAUJEB010000004">
    <property type="protein sequence ID" value="MDN5214237.1"/>
    <property type="molecule type" value="Genomic_DNA"/>
</dbReference>
<comment type="catalytic activity">
    <reaction evidence="14 15">
        <text>FMN + ATP + H(+) = FAD + diphosphate</text>
        <dbReference type="Rhea" id="RHEA:17237"/>
        <dbReference type="ChEBI" id="CHEBI:15378"/>
        <dbReference type="ChEBI" id="CHEBI:30616"/>
        <dbReference type="ChEBI" id="CHEBI:33019"/>
        <dbReference type="ChEBI" id="CHEBI:57692"/>
        <dbReference type="ChEBI" id="CHEBI:58210"/>
        <dbReference type="EC" id="2.7.7.2"/>
    </reaction>
</comment>
<evidence type="ECO:0000313" key="18">
    <source>
        <dbReference type="Proteomes" id="UP001172083"/>
    </source>
</evidence>
<evidence type="ECO:0000256" key="14">
    <source>
        <dbReference type="ARBA" id="ARBA00049494"/>
    </source>
</evidence>
<keyword evidence="11 15" id="KW-0067">ATP-binding</keyword>
<keyword evidence="10 15" id="KW-0274">FAD</keyword>
<keyword evidence="18" id="KW-1185">Reference proteome</keyword>
<organism evidence="17 18">
    <name type="scientific">Agaribacillus aureus</name>
    <dbReference type="NCBI Taxonomy" id="3051825"/>
    <lineage>
        <taxon>Bacteria</taxon>
        <taxon>Pseudomonadati</taxon>
        <taxon>Bacteroidota</taxon>
        <taxon>Cytophagia</taxon>
        <taxon>Cytophagales</taxon>
        <taxon>Splendidivirgaceae</taxon>
        <taxon>Agaribacillus</taxon>
    </lineage>
</organism>
<dbReference type="Proteomes" id="UP001172083">
    <property type="component" value="Unassembled WGS sequence"/>
</dbReference>
<evidence type="ECO:0000256" key="7">
    <source>
        <dbReference type="ARBA" id="ARBA00022695"/>
    </source>
</evidence>
<evidence type="ECO:0000256" key="9">
    <source>
        <dbReference type="ARBA" id="ARBA00022777"/>
    </source>
</evidence>
<keyword evidence="12" id="KW-0511">Multifunctional enzyme</keyword>
<keyword evidence="7 15" id="KW-0548">Nucleotidyltransferase</keyword>
<dbReference type="InterPro" id="IPR023465">
    <property type="entry name" value="Riboflavin_kinase_dom_sf"/>
</dbReference>
<dbReference type="InterPro" id="IPR014729">
    <property type="entry name" value="Rossmann-like_a/b/a_fold"/>
</dbReference>
<evidence type="ECO:0000256" key="3">
    <source>
        <dbReference type="ARBA" id="ARBA00005201"/>
    </source>
</evidence>
<evidence type="ECO:0000256" key="6">
    <source>
        <dbReference type="ARBA" id="ARBA00022679"/>
    </source>
</evidence>
<dbReference type="NCBIfam" id="TIGR00083">
    <property type="entry name" value="ribF"/>
    <property type="match status" value="1"/>
</dbReference>
<dbReference type="InterPro" id="IPR002606">
    <property type="entry name" value="Riboflavin_kinase_bac"/>
</dbReference>
<dbReference type="SMART" id="SM00904">
    <property type="entry name" value="Flavokinase"/>
    <property type="match status" value="1"/>
</dbReference>
<keyword evidence="6 15" id="KW-0808">Transferase</keyword>
<comment type="function">
    <text evidence="1">Catalyzes the phosphorylation of riboflavin to FMN followed by the adenylation of FMN to FAD.</text>
</comment>
<comment type="pathway">
    <text evidence="2 15">Cofactor biosynthesis; FAD biosynthesis; FAD from FMN: step 1/1.</text>
</comment>
<dbReference type="Gene3D" id="3.40.50.620">
    <property type="entry name" value="HUPs"/>
    <property type="match status" value="1"/>
</dbReference>
<dbReference type="EC" id="2.7.7.2" evidence="15"/>
<evidence type="ECO:0000256" key="1">
    <source>
        <dbReference type="ARBA" id="ARBA00002121"/>
    </source>
</evidence>
<dbReference type="GO" id="GO:0008531">
    <property type="term" value="F:riboflavin kinase activity"/>
    <property type="evidence" value="ECO:0007669"/>
    <property type="project" value="UniProtKB-EC"/>
</dbReference>
<dbReference type="Gene3D" id="2.40.30.30">
    <property type="entry name" value="Riboflavin kinase-like"/>
    <property type="match status" value="1"/>
</dbReference>
<dbReference type="NCBIfam" id="NF004160">
    <property type="entry name" value="PRK05627.1-3"/>
    <property type="match status" value="1"/>
</dbReference>
<feature type="domain" description="Riboflavin kinase" evidence="16">
    <location>
        <begin position="184"/>
        <end position="309"/>
    </location>
</feature>
<evidence type="ECO:0000313" key="17">
    <source>
        <dbReference type="EMBL" id="MDN5214237.1"/>
    </source>
</evidence>
<dbReference type="InterPro" id="IPR004821">
    <property type="entry name" value="Cyt_trans-like"/>
</dbReference>
<evidence type="ECO:0000256" key="2">
    <source>
        <dbReference type="ARBA" id="ARBA00004726"/>
    </source>
</evidence>
<evidence type="ECO:0000256" key="8">
    <source>
        <dbReference type="ARBA" id="ARBA00022741"/>
    </source>
</evidence>
<evidence type="ECO:0000256" key="4">
    <source>
        <dbReference type="ARBA" id="ARBA00022630"/>
    </source>
</evidence>
<reference evidence="17" key="1">
    <citation type="submission" date="2023-06" db="EMBL/GenBank/DDBJ databases">
        <title>Genomic of Agaribacillus aureum.</title>
        <authorList>
            <person name="Wang G."/>
        </authorList>
    </citation>
    <scope>NUCLEOTIDE SEQUENCE</scope>
    <source>
        <strain evidence="17">BMA12</strain>
    </source>
</reference>
<dbReference type="Pfam" id="PF01687">
    <property type="entry name" value="Flavokinase"/>
    <property type="match status" value="1"/>
</dbReference>
<gene>
    <name evidence="17" type="ORF">QQ020_19320</name>
</gene>
<evidence type="ECO:0000256" key="13">
    <source>
        <dbReference type="ARBA" id="ARBA00047880"/>
    </source>
</evidence>
<dbReference type="RefSeq" id="WP_346759572.1">
    <property type="nucleotide sequence ID" value="NZ_JAUJEB010000004.1"/>
</dbReference>
<dbReference type="SUPFAM" id="SSF52374">
    <property type="entry name" value="Nucleotidylyl transferase"/>
    <property type="match status" value="1"/>
</dbReference>
<dbReference type="SUPFAM" id="SSF82114">
    <property type="entry name" value="Riboflavin kinase-like"/>
    <property type="match status" value="1"/>
</dbReference>
<dbReference type="InterPro" id="IPR015864">
    <property type="entry name" value="FAD_synthase"/>
</dbReference>
<dbReference type="PIRSF" id="PIRSF004491">
    <property type="entry name" value="FAD_Synth"/>
    <property type="match status" value="1"/>
</dbReference>
<evidence type="ECO:0000259" key="16">
    <source>
        <dbReference type="SMART" id="SM00904"/>
    </source>
</evidence>
<dbReference type="CDD" id="cd02064">
    <property type="entry name" value="FAD_synthetase_N"/>
    <property type="match status" value="1"/>
</dbReference>
<dbReference type="InterPro" id="IPR015865">
    <property type="entry name" value="Riboflavin_kinase_bac/euk"/>
</dbReference>
<keyword evidence="5 15" id="KW-0288">FMN</keyword>
<dbReference type="NCBIfam" id="NF004162">
    <property type="entry name" value="PRK05627.1-5"/>
    <property type="match status" value="1"/>
</dbReference>
<dbReference type="EC" id="2.7.1.26" evidence="15"/>
<sequence length="310" mass="35115">MNIYSGVDDFPDLKYPVVTSGTFDGVHIGHQKILSRIKEIAGNANGETVLITFWPHPRIVLSSGKNHQIKLLSSFDEKAALLERFGIDHLVKIPFTPEFSELSSAEFVEKYLVKRIKTKKLVIGYNHRFGKNREGSFDYLAKNAKFYGFEVEEISKQDLDHVAISSTTIRNALAQGDISHANLYLGRPYDLTGQVIKGNQLGREIGFPTANLQIHDPLKLIPADGAYAVYVEHQGIKNQGMMNIGFRPTVDGKKRAIEVHIFNFDQEIYQQTLKIQLIAQLREEKKFNNMEELQIQLSKDKDKALQILST</sequence>
<proteinExistence type="inferred from homology"/>
<dbReference type="InterPro" id="IPR023468">
    <property type="entry name" value="Riboflavin_kinase"/>
</dbReference>
<dbReference type="PANTHER" id="PTHR22749">
    <property type="entry name" value="RIBOFLAVIN KINASE/FMN ADENYLYLTRANSFERASE"/>
    <property type="match status" value="1"/>
</dbReference>
<evidence type="ECO:0000256" key="11">
    <source>
        <dbReference type="ARBA" id="ARBA00022840"/>
    </source>
</evidence>
<accession>A0ABT8L8Z8</accession>
<comment type="caution">
    <text evidence="17">The sequence shown here is derived from an EMBL/GenBank/DDBJ whole genome shotgun (WGS) entry which is preliminary data.</text>
</comment>
<dbReference type="NCBIfam" id="TIGR00125">
    <property type="entry name" value="cyt_tran_rel"/>
    <property type="match status" value="1"/>
</dbReference>
<evidence type="ECO:0000256" key="5">
    <source>
        <dbReference type="ARBA" id="ARBA00022643"/>
    </source>
</evidence>
<comment type="catalytic activity">
    <reaction evidence="13 15">
        <text>riboflavin + ATP = FMN + ADP + H(+)</text>
        <dbReference type="Rhea" id="RHEA:14357"/>
        <dbReference type="ChEBI" id="CHEBI:15378"/>
        <dbReference type="ChEBI" id="CHEBI:30616"/>
        <dbReference type="ChEBI" id="CHEBI:57986"/>
        <dbReference type="ChEBI" id="CHEBI:58210"/>
        <dbReference type="ChEBI" id="CHEBI:456216"/>
        <dbReference type="EC" id="2.7.1.26"/>
    </reaction>
</comment>
<comment type="pathway">
    <text evidence="3 15">Cofactor biosynthesis; FMN biosynthesis; FMN from riboflavin (ATP route): step 1/1.</text>
</comment>
<protein>
    <recommendedName>
        <fullName evidence="15">Riboflavin biosynthesis protein</fullName>
    </recommendedName>
    <domain>
        <recommendedName>
            <fullName evidence="15">Riboflavin kinase</fullName>
            <ecNumber evidence="15">2.7.1.26</ecNumber>
        </recommendedName>
        <alternativeName>
            <fullName evidence="15">Flavokinase</fullName>
        </alternativeName>
    </domain>
    <domain>
        <recommendedName>
            <fullName evidence="15">FMN adenylyltransferase</fullName>
            <ecNumber evidence="15">2.7.7.2</ecNumber>
        </recommendedName>
        <alternativeName>
            <fullName evidence="15">FAD pyrophosphorylase</fullName>
        </alternativeName>
        <alternativeName>
            <fullName evidence="15">FAD synthase</fullName>
        </alternativeName>
    </domain>
</protein>
<evidence type="ECO:0000256" key="12">
    <source>
        <dbReference type="ARBA" id="ARBA00023268"/>
    </source>
</evidence>
<dbReference type="PANTHER" id="PTHR22749:SF6">
    <property type="entry name" value="RIBOFLAVIN KINASE"/>
    <property type="match status" value="1"/>
</dbReference>
<name>A0ABT8L8Z8_9BACT</name>
<keyword evidence="8 15" id="KW-0547">Nucleotide-binding</keyword>
<dbReference type="Pfam" id="PF06574">
    <property type="entry name" value="FAD_syn"/>
    <property type="match status" value="1"/>
</dbReference>
<keyword evidence="9 15" id="KW-0418">Kinase</keyword>
<comment type="similarity">
    <text evidence="15">Belongs to the ribF family.</text>
</comment>
<evidence type="ECO:0000256" key="15">
    <source>
        <dbReference type="PIRNR" id="PIRNR004491"/>
    </source>
</evidence>
<keyword evidence="4 15" id="KW-0285">Flavoprotein</keyword>